<dbReference type="GeneID" id="108820421"/>
<dbReference type="CDD" id="cd06222">
    <property type="entry name" value="RNase_H_like"/>
    <property type="match status" value="1"/>
</dbReference>
<protein>
    <submittedName>
        <fullName evidence="3">Uncharacterized protein LOC108820421</fullName>
    </submittedName>
</protein>
<evidence type="ECO:0000313" key="3">
    <source>
        <dbReference type="RefSeq" id="XP_056853409.1"/>
    </source>
</evidence>
<dbReference type="KEGG" id="rsz:108820421"/>
<reference evidence="3" key="1">
    <citation type="submission" date="2025-08" db="UniProtKB">
        <authorList>
            <consortium name="RefSeq"/>
        </authorList>
    </citation>
    <scope>IDENTIFICATION</scope>
    <source>
        <tissue evidence="3">Leaf</tissue>
    </source>
</reference>
<dbReference type="InterPro" id="IPR052929">
    <property type="entry name" value="RNase_H-like_EbsB-rel"/>
</dbReference>
<sequence length="279" mass="31800">MCSRDRVSQSRFISVLRALDLGNVSNPISSSRLWKNRNEFQFKGRDYDVISTLNKAKEDAEEWKRGNEVELREVKQSGPSRHCQKWKPPPATWLKCNSDGSWQKDRDHSGVGWVCRDQNGSVVWAGAKAVQHMGTAIECEAEAIRWAVATLSGFGYRKVIVETDSLVLCKMIRGEEEIWPVLKPIVQSILYIRGGRKYGAGNEFKAGNGYLCPALLYMLEVRQEYHVEYYLREGNKVADRIAKESSSFMNYVPKLYSVTPMWLKSTVEADMPMEFVSIG</sequence>
<dbReference type="PANTHER" id="PTHR47074">
    <property type="entry name" value="BNAC02G40300D PROTEIN"/>
    <property type="match status" value="1"/>
</dbReference>
<keyword evidence="2" id="KW-1185">Reference proteome</keyword>
<name>A0A9W3CPR0_RAPSA</name>
<dbReference type="RefSeq" id="XP_056853409.1">
    <property type="nucleotide sequence ID" value="XM_056997429.1"/>
</dbReference>
<evidence type="ECO:0000313" key="2">
    <source>
        <dbReference type="Proteomes" id="UP000504610"/>
    </source>
</evidence>
<dbReference type="SUPFAM" id="SSF53098">
    <property type="entry name" value="Ribonuclease H-like"/>
    <property type="match status" value="1"/>
</dbReference>
<organism evidence="2 3">
    <name type="scientific">Raphanus sativus</name>
    <name type="common">Radish</name>
    <name type="synonym">Raphanus raphanistrum var. sativus</name>
    <dbReference type="NCBI Taxonomy" id="3726"/>
    <lineage>
        <taxon>Eukaryota</taxon>
        <taxon>Viridiplantae</taxon>
        <taxon>Streptophyta</taxon>
        <taxon>Embryophyta</taxon>
        <taxon>Tracheophyta</taxon>
        <taxon>Spermatophyta</taxon>
        <taxon>Magnoliopsida</taxon>
        <taxon>eudicotyledons</taxon>
        <taxon>Gunneridae</taxon>
        <taxon>Pentapetalae</taxon>
        <taxon>rosids</taxon>
        <taxon>malvids</taxon>
        <taxon>Brassicales</taxon>
        <taxon>Brassicaceae</taxon>
        <taxon>Brassiceae</taxon>
        <taxon>Raphanus</taxon>
    </lineage>
</organism>
<dbReference type="InterPro" id="IPR002156">
    <property type="entry name" value="RNaseH_domain"/>
</dbReference>
<dbReference type="AlphaFoldDB" id="A0A9W3CPR0"/>
<dbReference type="OrthoDB" id="1733298at2759"/>
<evidence type="ECO:0000259" key="1">
    <source>
        <dbReference type="Pfam" id="PF13456"/>
    </source>
</evidence>
<dbReference type="Gene3D" id="3.30.420.10">
    <property type="entry name" value="Ribonuclease H-like superfamily/Ribonuclease H"/>
    <property type="match status" value="1"/>
</dbReference>
<gene>
    <name evidence="3" type="primary">LOC108820421</name>
</gene>
<dbReference type="PANTHER" id="PTHR47074:SF48">
    <property type="entry name" value="POLYNUCLEOTIDYL TRANSFERASE, RIBONUCLEASE H-LIKE SUPERFAMILY PROTEIN"/>
    <property type="match status" value="1"/>
</dbReference>
<accession>A0A9W3CPR0</accession>
<dbReference type="GO" id="GO:0003676">
    <property type="term" value="F:nucleic acid binding"/>
    <property type="evidence" value="ECO:0007669"/>
    <property type="project" value="InterPro"/>
</dbReference>
<dbReference type="InterPro" id="IPR036397">
    <property type="entry name" value="RNaseH_sf"/>
</dbReference>
<dbReference type="GO" id="GO:0004523">
    <property type="term" value="F:RNA-DNA hybrid ribonuclease activity"/>
    <property type="evidence" value="ECO:0007669"/>
    <property type="project" value="InterPro"/>
</dbReference>
<dbReference type="InterPro" id="IPR044730">
    <property type="entry name" value="RNase_H-like_dom_plant"/>
</dbReference>
<dbReference type="Proteomes" id="UP000504610">
    <property type="component" value="Unplaced"/>
</dbReference>
<proteinExistence type="predicted"/>
<feature type="domain" description="RNase H type-1" evidence="1">
    <location>
        <begin position="97"/>
        <end position="189"/>
    </location>
</feature>
<dbReference type="InterPro" id="IPR012337">
    <property type="entry name" value="RNaseH-like_sf"/>
</dbReference>
<dbReference type="Pfam" id="PF13456">
    <property type="entry name" value="RVT_3"/>
    <property type="match status" value="1"/>
</dbReference>